<keyword evidence="3" id="KW-1185">Reference proteome</keyword>
<dbReference type="AlphaFoldDB" id="A0A7M3SYK5"/>
<keyword evidence="1" id="KW-0732">Signal</keyword>
<dbReference type="Proteomes" id="UP000460416">
    <property type="component" value="Unassembled WGS sequence"/>
</dbReference>
<dbReference type="OrthoDB" id="1274006at2"/>
<organism evidence="2 3">
    <name type="scientific">Christiangramia aestuarii</name>
    <dbReference type="NCBI Taxonomy" id="1028746"/>
    <lineage>
        <taxon>Bacteria</taxon>
        <taxon>Pseudomonadati</taxon>
        <taxon>Bacteroidota</taxon>
        <taxon>Flavobacteriia</taxon>
        <taxon>Flavobacteriales</taxon>
        <taxon>Flavobacteriaceae</taxon>
        <taxon>Christiangramia</taxon>
    </lineage>
</organism>
<protein>
    <submittedName>
        <fullName evidence="2">Uncharacterized protein</fullName>
    </submittedName>
</protein>
<gene>
    <name evidence="2" type="ORF">FLP08_03795</name>
</gene>
<evidence type="ECO:0000313" key="3">
    <source>
        <dbReference type="Proteomes" id="UP000460416"/>
    </source>
</evidence>
<feature type="signal peptide" evidence="1">
    <location>
        <begin position="1"/>
        <end position="19"/>
    </location>
</feature>
<name>A0A7M3SYK5_9FLAO</name>
<comment type="caution">
    <text evidence="2">The sequence shown here is derived from an EMBL/GenBank/DDBJ whole genome shotgun (WGS) entry which is preliminary data.</text>
</comment>
<accession>A0A7M3SYK5</accession>
<reference evidence="2 3" key="1">
    <citation type="submission" date="2019-07" db="EMBL/GenBank/DDBJ databases">
        <title>Gramella aestuarii sp. nov., isolated from a tidal flat, and emended description of Gramella echinicola.</title>
        <authorList>
            <person name="Liu L."/>
        </authorList>
    </citation>
    <scope>NUCLEOTIDE SEQUENCE [LARGE SCALE GENOMIC DNA]</scope>
    <source>
        <strain evidence="2 3">BS12</strain>
    </source>
</reference>
<feature type="chain" id="PRO_5029594186" evidence="1">
    <location>
        <begin position="20"/>
        <end position="271"/>
    </location>
</feature>
<proteinExistence type="predicted"/>
<sequence>MRKLISAIFLFGTILMTSAQELNDYKYIIIPETYEFLGEVNQYQLNALTKFLFEKNGYNTLMVGENKPQDLNTDPCLGLRTKLLNNSGLFVTKLVIQLEDCQGNVVFTSQEGRSREKDFKASYQEALRDAFTSIEEMEYQYDAKQPGTAAKTGETASVRLGVTAAPAAETKPISKDSIAEVKASETSENSTYSFSGKEYELKTAEQGYGLYQLGSAEPIAILIETDSGDNFIYNSLTNQGVAYFDAEKNLIVEYFSRKENKKISLTYKLNN</sequence>
<evidence type="ECO:0000256" key="1">
    <source>
        <dbReference type="SAM" id="SignalP"/>
    </source>
</evidence>
<dbReference type="RefSeq" id="WP_156274177.1">
    <property type="nucleotide sequence ID" value="NZ_BAABGI010000002.1"/>
</dbReference>
<evidence type="ECO:0000313" key="2">
    <source>
        <dbReference type="EMBL" id="MUP41686.1"/>
    </source>
</evidence>
<dbReference type="EMBL" id="VJVW01000001">
    <property type="protein sequence ID" value="MUP41686.1"/>
    <property type="molecule type" value="Genomic_DNA"/>
</dbReference>